<keyword evidence="2" id="KW-0472">Membrane</keyword>
<evidence type="ECO:0000313" key="5">
    <source>
        <dbReference type="Proteomes" id="UP000191055"/>
    </source>
</evidence>
<protein>
    <submittedName>
        <fullName evidence="4">Carboxypeptidase regulatory-like domain-containing protein</fullName>
    </submittedName>
</protein>
<proteinExistence type="predicted"/>
<feature type="domain" description="SbsA Ig-like" evidence="3">
    <location>
        <begin position="53"/>
        <end position="152"/>
    </location>
</feature>
<evidence type="ECO:0000259" key="3">
    <source>
        <dbReference type="Pfam" id="PF13205"/>
    </source>
</evidence>
<keyword evidence="2" id="KW-0812">Transmembrane</keyword>
<dbReference type="InterPro" id="IPR032812">
    <property type="entry name" value="SbsA_Ig"/>
</dbReference>
<evidence type="ECO:0000256" key="2">
    <source>
        <dbReference type="SAM" id="Phobius"/>
    </source>
</evidence>
<dbReference type="OrthoDB" id="9809989at2"/>
<dbReference type="STRING" id="889453.SAMN03080601_01630"/>
<reference evidence="4 5" key="1">
    <citation type="submission" date="2017-02" db="EMBL/GenBank/DDBJ databases">
        <authorList>
            <person name="Peterson S.W."/>
        </authorList>
    </citation>
    <scope>NUCLEOTIDE SEQUENCE [LARGE SCALE GENOMIC DNA]</scope>
    <source>
        <strain evidence="4 5">DSM 24412</strain>
    </source>
</reference>
<dbReference type="AlphaFoldDB" id="A0A1T5FME1"/>
<dbReference type="Proteomes" id="UP000191055">
    <property type="component" value="Unassembled WGS sequence"/>
</dbReference>
<organism evidence="4 5">
    <name type="scientific">Alkalitalea saponilacus</name>
    <dbReference type="NCBI Taxonomy" id="889453"/>
    <lineage>
        <taxon>Bacteria</taxon>
        <taxon>Pseudomonadati</taxon>
        <taxon>Bacteroidota</taxon>
        <taxon>Bacteroidia</taxon>
        <taxon>Marinilabiliales</taxon>
        <taxon>Marinilabiliaceae</taxon>
        <taxon>Alkalitalea</taxon>
    </lineage>
</organism>
<keyword evidence="4" id="KW-0645">Protease</keyword>
<name>A0A1T5FME1_9BACT</name>
<gene>
    <name evidence="4" type="ORF">SAMN03080601_01630</name>
</gene>
<dbReference type="Pfam" id="PF13205">
    <property type="entry name" value="Big_5"/>
    <property type="match status" value="1"/>
</dbReference>
<keyword evidence="5" id="KW-1185">Reference proteome</keyword>
<evidence type="ECO:0000256" key="1">
    <source>
        <dbReference type="ARBA" id="ARBA00022729"/>
    </source>
</evidence>
<evidence type="ECO:0000313" key="4">
    <source>
        <dbReference type="EMBL" id="SKB97349.1"/>
    </source>
</evidence>
<sequence>MLKHGIDFLYRNITAGIISKYRVPFALLVVFVLIVFLPGGCASTGMPTGGPRDEEPPVMVRSFPPENSLSFTGRNIRIEFDELIQVTDIFQKLMVSPPVNQQPTVTARANALVIEFNEDLQPNTTYTLDFADAVRDNNEGNILHDFRFSFSTGEIIDSLKISGHLFDATNYEPVPGALVMVHSNHADSAFRKLVPIRVTKTNPEGRFTIQNLAPGDYRLFALEDANRNFRYDQPGERIAFYSDIIVPYIGYHEVIDSISSDSAIIVKQEAYLPDSLQLFLFQEDNIPQFLRDFERRARNRIDFVFGRRLLEPVKVGLVNRQAEDWFIYEHTTAHDSVYLWLRDTTLINSDTLRISLEYPMLDSLREVTWKKDTINLYYFETGGGQGRRRRGDDEPPPTPVLRQEGLKSSLDILEELSLRFPTPLKNIDYAGLRMFEMVDTIPKAMEFDLRQDSVRIRRYVFEFNREAGGRYILEADSAAFTDIYGVSTNAFRQEFSVRKEDDYGIFYVEIESPEPTWLIQLMNRQERVVRQAPVPRNGRIAFRYLRPGEYMLRIIDDKNGNGKWDTGDLEKNIQPERLFYYPELLNVRANWSIHVPWNPHEFDIHEFVKTHRQRTGSQRQRR</sequence>
<accession>A0A1T5FME1</accession>
<dbReference type="SUPFAM" id="SSF49452">
    <property type="entry name" value="Starch-binding domain-like"/>
    <property type="match status" value="1"/>
</dbReference>
<dbReference type="GO" id="GO:0030246">
    <property type="term" value="F:carbohydrate binding"/>
    <property type="evidence" value="ECO:0007669"/>
    <property type="project" value="InterPro"/>
</dbReference>
<dbReference type="GO" id="GO:0004180">
    <property type="term" value="F:carboxypeptidase activity"/>
    <property type="evidence" value="ECO:0007669"/>
    <property type="project" value="UniProtKB-KW"/>
</dbReference>
<feature type="transmembrane region" description="Helical" evidence="2">
    <location>
        <begin position="21"/>
        <end position="39"/>
    </location>
</feature>
<dbReference type="KEGG" id="asx:CDL62_09985"/>
<keyword evidence="2" id="KW-1133">Transmembrane helix</keyword>
<keyword evidence="4" id="KW-0121">Carboxypeptidase</keyword>
<dbReference type="RefSeq" id="WP_079557389.1">
    <property type="nucleotide sequence ID" value="NZ_CP021904.1"/>
</dbReference>
<keyword evidence="1" id="KW-0732">Signal</keyword>
<dbReference type="Gene3D" id="2.60.40.1120">
    <property type="entry name" value="Carboxypeptidase-like, regulatory domain"/>
    <property type="match status" value="1"/>
</dbReference>
<dbReference type="InterPro" id="IPR013784">
    <property type="entry name" value="Carb-bd-like_fold"/>
</dbReference>
<keyword evidence="4" id="KW-0378">Hydrolase</keyword>
<dbReference type="EMBL" id="FUYV01000008">
    <property type="protein sequence ID" value="SKB97349.1"/>
    <property type="molecule type" value="Genomic_DNA"/>
</dbReference>